<evidence type="ECO:0000259" key="7">
    <source>
        <dbReference type="PROSITE" id="PS50914"/>
    </source>
</evidence>
<reference evidence="8 9" key="1">
    <citation type="submission" date="2019-02" db="EMBL/GenBank/DDBJ databases">
        <title>Investigation of anaerobic lignin degradation for improved lignocellulosic biofuels.</title>
        <authorList>
            <person name="Deangelis K."/>
        </authorList>
    </citation>
    <scope>NUCLEOTIDE SEQUENCE [LARGE SCALE GENOMIC DNA]</scope>
    <source>
        <strain evidence="8 9">159R</strain>
    </source>
</reference>
<dbReference type="InterPro" id="IPR014004">
    <property type="entry name" value="Transpt-assoc_nodulatn_dom_bac"/>
</dbReference>
<feature type="domain" description="BON" evidence="7">
    <location>
        <begin position="37"/>
        <end position="104"/>
    </location>
</feature>
<dbReference type="InterPro" id="IPR007055">
    <property type="entry name" value="BON_dom"/>
</dbReference>
<gene>
    <name evidence="8" type="ORF">EZJ58_0466</name>
</gene>
<dbReference type="Pfam" id="PF04972">
    <property type="entry name" value="BON"/>
    <property type="match status" value="1"/>
</dbReference>
<evidence type="ECO:0000313" key="9">
    <source>
        <dbReference type="Proteomes" id="UP000294555"/>
    </source>
</evidence>
<dbReference type="RefSeq" id="WP_132921395.1">
    <property type="nucleotide sequence ID" value="NZ_CP075169.1"/>
</dbReference>
<keyword evidence="9" id="KW-1185">Reference proteome</keyword>
<evidence type="ECO:0000256" key="3">
    <source>
        <dbReference type="ARBA" id="ARBA00022737"/>
    </source>
</evidence>
<dbReference type="OrthoDB" id="7360581at2"/>
<keyword evidence="2 6" id="KW-0732">Signal</keyword>
<dbReference type="InterPro" id="IPR051686">
    <property type="entry name" value="Lipoprotein_DolP"/>
</dbReference>
<evidence type="ECO:0000313" key="8">
    <source>
        <dbReference type="EMBL" id="TCL02447.1"/>
    </source>
</evidence>
<comment type="caution">
    <text evidence="8">The sequence shown here is derived from an EMBL/GenBank/DDBJ whole genome shotgun (WGS) entry which is preliminary data.</text>
</comment>
<feature type="chain" id="PRO_5020930359" description="Osmotically-inducible protein Y" evidence="6">
    <location>
        <begin position="25"/>
        <end position="104"/>
    </location>
</feature>
<evidence type="ECO:0000256" key="4">
    <source>
        <dbReference type="ARBA" id="ARBA00022764"/>
    </source>
</evidence>
<feature type="signal peptide" evidence="6">
    <location>
        <begin position="1"/>
        <end position="24"/>
    </location>
</feature>
<evidence type="ECO:0000256" key="5">
    <source>
        <dbReference type="ARBA" id="ARBA00070588"/>
    </source>
</evidence>
<dbReference type="AlphaFoldDB" id="A0A4R1N7B5"/>
<dbReference type="SMART" id="SM00749">
    <property type="entry name" value="BON"/>
    <property type="match status" value="1"/>
</dbReference>
<protein>
    <recommendedName>
        <fullName evidence="5">Osmotically-inducible protein Y</fullName>
    </recommendedName>
</protein>
<dbReference type="PROSITE" id="PS51257">
    <property type="entry name" value="PROKAR_LIPOPROTEIN"/>
    <property type="match status" value="1"/>
</dbReference>
<sequence>MRTFKMLSAFALSAVLATSVISCAPTPKSESTGGYIDDTVITTKVKSELLRDDEVASRNIHVDTYKGRVQLSGFAGSSREASRAVSIARGVPGVREVENHISIK</sequence>
<dbReference type="EMBL" id="SJOI01000001">
    <property type="protein sequence ID" value="TCL02447.1"/>
    <property type="molecule type" value="Genomic_DNA"/>
</dbReference>
<dbReference type="PROSITE" id="PS50914">
    <property type="entry name" value="BON"/>
    <property type="match status" value="1"/>
</dbReference>
<dbReference type="Proteomes" id="UP000294555">
    <property type="component" value="Unassembled WGS sequence"/>
</dbReference>
<dbReference type="FunFam" id="3.30.1340.30:FF:000001">
    <property type="entry name" value="Molecular chaperone OsmY"/>
    <property type="match status" value="1"/>
</dbReference>
<organism evidence="8 9">
    <name type="scientific">Sodalis ligni</name>
    <dbReference type="NCBI Taxonomy" id="2697027"/>
    <lineage>
        <taxon>Bacteria</taxon>
        <taxon>Pseudomonadati</taxon>
        <taxon>Pseudomonadota</taxon>
        <taxon>Gammaproteobacteria</taxon>
        <taxon>Enterobacterales</taxon>
        <taxon>Bruguierivoracaceae</taxon>
        <taxon>Sodalis</taxon>
    </lineage>
</organism>
<name>A0A4R1N7B5_9GAMM</name>
<evidence type="ECO:0000256" key="6">
    <source>
        <dbReference type="SAM" id="SignalP"/>
    </source>
</evidence>
<dbReference type="PANTHER" id="PTHR34606">
    <property type="entry name" value="BON DOMAIN-CONTAINING PROTEIN"/>
    <property type="match status" value="1"/>
</dbReference>
<dbReference type="GO" id="GO:0042597">
    <property type="term" value="C:periplasmic space"/>
    <property type="evidence" value="ECO:0007669"/>
    <property type="project" value="UniProtKB-SubCell"/>
</dbReference>
<proteinExistence type="predicted"/>
<dbReference type="PANTHER" id="PTHR34606:SF16">
    <property type="entry name" value="BON DOMAIN-CONTAINING PROTEIN"/>
    <property type="match status" value="1"/>
</dbReference>
<dbReference type="Gene3D" id="3.30.1340.30">
    <property type="match status" value="1"/>
</dbReference>
<evidence type="ECO:0000256" key="1">
    <source>
        <dbReference type="ARBA" id="ARBA00004418"/>
    </source>
</evidence>
<comment type="subcellular location">
    <subcellularLocation>
        <location evidence="1">Periplasm</location>
    </subcellularLocation>
</comment>
<accession>A0A4R1N7B5</accession>
<evidence type="ECO:0000256" key="2">
    <source>
        <dbReference type="ARBA" id="ARBA00022729"/>
    </source>
</evidence>
<keyword evidence="4" id="KW-0574">Periplasm</keyword>
<keyword evidence="3" id="KW-0677">Repeat</keyword>